<evidence type="ECO:0000313" key="1">
    <source>
        <dbReference type="EMBL" id="ONI37554.1"/>
    </source>
</evidence>
<proteinExistence type="predicted"/>
<dbReference type="EMBL" id="LJDB01000108">
    <property type="protein sequence ID" value="ONI37554.1"/>
    <property type="molecule type" value="Genomic_DNA"/>
</dbReference>
<sequence length="151" mass="17004">MQLTSTRRVFDILLVKEIGKNISGGGMDSKVIGRIRELGQTDPEFPDIKRISIFSVTPESHGNFCVLGLGDFSTMKVFKECSTEQAIRDTVINCVVSMTPEYATFPCLLRDELFISEALLDEAKQNPTLEILNGTYEFKFDENNDMIEPKL</sequence>
<gene>
    <name evidence="1" type="ORF">AN396_12635</name>
</gene>
<organism evidence="1 2">
    <name type="scientific">Candidatus Epulonipiscium fishelsonii</name>
    <dbReference type="NCBI Taxonomy" id="77094"/>
    <lineage>
        <taxon>Bacteria</taxon>
        <taxon>Bacillati</taxon>
        <taxon>Bacillota</taxon>
        <taxon>Clostridia</taxon>
        <taxon>Lachnospirales</taxon>
        <taxon>Lachnospiraceae</taxon>
        <taxon>Candidatus Epulonipiscium</taxon>
    </lineage>
</organism>
<reference evidence="1" key="1">
    <citation type="submission" date="2016-08" db="EMBL/GenBank/DDBJ databases">
        <authorList>
            <person name="Ngugi D.K."/>
            <person name="Miyake S."/>
            <person name="Stingl U."/>
        </authorList>
    </citation>
    <scope>NUCLEOTIDE SEQUENCE</scope>
    <source>
        <strain evidence="1">SCG-B11WGA-EpuloA1</strain>
    </source>
</reference>
<dbReference type="Proteomes" id="UP000188605">
    <property type="component" value="Unassembled WGS sequence"/>
</dbReference>
<evidence type="ECO:0000313" key="2">
    <source>
        <dbReference type="Proteomes" id="UP000188605"/>
    </source>
</evidence>
<comment type="caution">
    <text evidence="1">The sequence shown here is derived from an EMBL/GenBank/DDBJ whole genome shotgun (WGS) entry which is preliminary data.</text>
</comment>
<accession>A0ACC8X722</accession>
<protein>
    <submittedName>
        <fullName evidence="1">Uncharacterized protein</fullName>
    </submittedName>
</protein>
<keyword evidence="2" id="KW-1185">Reference proteome</keyword>
<name>A0ACC8X722_9FIRM</name>